<feature type="region of interest" description="Disordered" evidence="1">
    <location>
        <begin position="96"/>
        <end position="157"/>
    </location>
</feature>
<evidence type="ECO:0000313" key="4">
    <source>
        <dbReference type="Proteomes" id="UP000310158"/>
    </source>
</evidence>
<evidence type="ECO:0000313" key="3">
    <source>
        <dbReference type="EMBL" id="THH04375.1"/>
    </source>
</evidence>
<keyword evidence="4" id="KW-1185">Reference proteome</keyword>
<name>A0A4S4KZR9_9AGAM</name>
<sequence length="246" mass="26500">LLILASVFALVVVVVVFVFLVHRPLARARRLEHVQPKPDRLRRRIPQPLPLFLLLVPLGRADLDDLRQEQRLLDRHGRGAVGGGRVAFADLRRRPNPASLSEATPRRLPRCLRSTDGSAVDGRLDEEDVRETMGKGSAGDGNSGQREEREDGSGTGLLLTLPRESRLSVVSFSLPFLAAVAAAGAVAVAVAAGRACARVDESDGLGREEAVGLGGKTEGPRGHGRTGRRHARAGGRRRGGETLWYN</sequence>
<protein>
    <submittedName>
        <fullName evidence="3">Uncharacterized protein</fullName>
    </submittedName>
</protein>
<evidence type="ECO:0000256" key="1">
    <source>
        <dbReference type="SAM" id="MobiDB-lite"/>
    </source>
</evidence>
<reference evidence="3 4" key="1">
    <citation type="submission" date="2019-02" db="EMBL/GenBank/DDBJ databases">
        <title>Genome sequencing of the rare red list fungi Bondarzewia mesenterica.</title>
        <authorList>
            <person name="Buettner E."/>
            <person name="Kellner H."/>
        </authorList>
    </citation>
    <scope>NUCLEOTIDE SEQUENCE [LARGE SCALE GENOMIC DNA]</scope>
    <source>
        <strain evidence="3 4">DSM 108281</strain>
    </source>
</reference>
<feature type="transmembrane region" description="Helical" evidence="2">
    <location>
        <begin position="172"/>
        <end position="192"/>
    </location>
</feature>
<organism evidence="3 4">
    <name type="scientific">Bondarzewia mesenterica</name>
    <dbReference type="NCBI Taxonomy" id="1095465"/>
    <lineage>
        <taxon>Eukaryota</taxon>
        <taxon>Fungi</taxon>
        <taxon>Dikarya</taxon>
        <taxon>Basidiomycota</taxon>
        <taxon>Agaricomycotina</taxon>
        <taxon>Agaricomycetes</taxon>
        <taxon>Russulales</taxon>
        <taxon>Bondarzewiaceae</taxon>
        <taxon>Bondarzewia</taxon>
    </lineage>
</organism>
<accession>A0A4S4KZR9</accession>
<gene>
    <name evidence="3" type="ORF">EW146_g10194</name>
</gene>
<keyword evidence="2" id="KW-1133">Transmembrane helix</keyword>
<feature type="region of interest" description="Disordered" evidence="1">
    <location>
        <begin position="208"/>
        <end position="246"/>
    </location>
</feature>
<dbReference type="Proteomes" id="UP000310158">
    <property type="component" value="Unassembled WGS sequence"/>
</dbReference>
<comment type="caution">
    <text evidence="3">The sequence shown here is derived from an EMBL/GenBank/DDBJ whole genome shotgun (WGS) entry which is preliminary data.</text>
</comment>
<feature type="compositionally biased region" description="Basic residues" evidence="1">
    <location>
        <begin position="222"/>
        <end position="237"/>
    </location>
</feature>
<evidence type="ECO:0000256" key="2">
    <source>
        <dbReference type="SAM" id="Phobius"/>
    </source>
</evidence>
<dbReference type="EMBL" id="SGPL01001170">
    <property type="protein sequence ID" value="THH04375.1"/>
    <property type="molecule type" value="Genomic_DNA"/>
</dbReference>
<keyword evidence="2" id="KW-0812">Transmembrane</keyword>
<dbReference type="AlphaFoldDB" id="A0A4S4KZR9"/>
<keyword evidence="2" id="KW-0472">Membrane</keyword>
<proteinExistence type="predicted"/>
<feature type="non-terminal residue" evidence="3">
    <location>
        <position position="1"/>
    </location>
</feature>